<sequence>MAVKEEHGGSHHAAHQQSLLDSATQKQPKTRRQKAVRKTCKGTTNLTRLLPSGSVVTFQLLSPIFTHKGQCTKIFSQYLTVGLLAECAISCFIFCFTDSFRDAKGKVRYGVATFKGLWVIEGEKLSAEEAAKYRIKFIDFFHAFMSMLLFVAVALFDQNVIKCFYPEPSNNTRELLIAIPIGISTSKASVFDWANKKKKKKKKGNECIQTAGNGSSVTTQPLLPVFDGEKYEYWSIKMKTLFKSQELWDVVEQGITVDGAGSDEEQRLNKKRDSKALFFIQQAVHESIFSKIAAANTANDAWMTLQTVYKGSSKVIHAIEESKDLATYSFNELMGSLQSHEARLTRADEKNEEKAFQVRGEVSNQNEEKEVASRGRGRGGFRGRGGHGKGHGDEQNDGMQQLRVGIPFCLTMSLV</sequence>
<organism evidence="1 2">
    <name type="scientific">Pistacia atlantica</name>
    <dbReference type="NCBI Taxonomy" id="434234"/>
    <lineage>
        <taxon>Eukaryota</taxon>
        <taxon>Viridiplantae</taxon>
        <taxon>Streptophyta</taxon>
        <taxon>Embryophyta</taxon>
        <taxon>Tracheophyta</taxon>
        <taxon>Spermatophyta</taxon>
        <taxon>Magnoliopsida</taxon>
        <taxon>eudicotyledons</taxon>
        <taxon>Gunneridae</taxon>
        <taxon>Pentapetalae</taxon>
        <taxon>rosids</taxon>
        <taxon>malvids</taxon>
        <taxon>Sapindales</taxon>
        <taxon>Anacardiaceae</taxon>
        <taxon>Pistacia</taxon>
    </lineage>
</organism>
<dbReference type="EMBL" id="CM047897">
    <property type="protein sequence ID" value="KAJ0111525.1"/>
    <property type="molecule type" value="Genomic_DNA"/>
</dbReference>
<dbReference type="Proteomes" id="UP001164250">
    <property type="component" value="Chromosome 1"/>
</dbReference>
<gene>
    <name evidence="1" type="ORF">Patl1_02336</name>
</gene>
<accession>A0ACC1C7K6</accession>
<protein>
    <submittedName>
        <fullName evidence="1">Uncharacterized protein</fullName>
    </submittedName>
</protein>
<name>A0ACC1C7K6_9ROSI</name>
<comment type="caution">
    <text evidence="1">The sequence shown here is derived from an EMBL/GenBank/DDBJ whole genome shotgun (WGS) entry which is preliminary data.</text>
</comment>
<reference evidence="2" key="1">
    <citation type="journal article" date="2023" name="G3 (Bethesda)">
        <title>Genome assembly and association tests identify interacting loci associated with vigor, precocity, and sex in interspecific pistachio rootstocks.</title>
        <authorList>
            <person name="Palmer W."/>
            <person name="Jacygrad E."/>
            <person name="Sagayaradj S."/>
            <person name="Cavanaugh K."/>
            <person name="Han R."/>
            <person name="Bertier L."/>
            <person name="Beede B."/>
            <person name="Kafkas S."/>
            <person name="Golino D."/>
            <person name="Preece J."/>
            <person name="Michelmore R."/>
        </authorList>
    </citation>
    <scope>NUCLEOTIDE SEQUENCE [LARGE SCALE GENOMIC DNA]</scope>
</reference>
<proteinExistence type="predicted"/>
<evidence type="ECO:0000313" key="1">
    <source>
        <dbReference type="EMBL" id="KAJ0111525.1"/>
    </source>
</evidence>
<evidence type="ECO:0000313" key="2">
    <source>
        <dbReference type="Proteomes" id="UP001164250"/>
    </source>
</evidence>
<keyword evidence="2" id="KW-1185">Reference proteome</keyword>